<keyword evidence="2" id="KW-1185">Reference proteome</keyword>
<evidence type="ECO:0000313" key="2">
    <source>
        <dbReference type="Proteomes" id="UP000828048"/>
    </source>
</evidence>
<proteinExistence type="predicted"/>
<organism evidence="1 2">
    <name type="scientific">Vaccinium darrowii</name>
    <dbReference type="NCBI Taxonomy" id="229202"/>
    <lineage>
        <taxon>Eukaryota</taxon>
        <taxon>Viridiplantae</taxon>
        <taxon>Streptophyta</taxon>
        <taxon>Embryophyta</taxon>
        <taxon>Tracheophyta</taxon>
        <taxon>Spermatophyta</taxon>
        <taxon>Magnoliopsida</taxon>
        <taxon>eudicotyledons</taxon>
        <taxon>Gunneridae</taxon>
        <taxon>Pentapetalae</taxon>
        <taxon>asterids</taxon>
        <taxon>Ericales</taxon>
        <taxon>Ericaceae</taxon>
        <taxon>Vaccinioideae</taxon>
        <taxon>Vaccinieae</taxon>
        <taxon>Vaccinium</taxon>
    </lineage>
</organism>
<name>A0ACB7XUU6_9ERIC</name>
<dbReference type="EMBL" id="CM037151">
    <property type="protein sequence ID" value="KAH7844874.1"/>
    <property type="molecule type" value="Genomic_DNA"/>
</dbReference>
<protein>
    <submittedName>
        <fullName evidence="1">Uncharacterized protein</fullName>
    </submittedName>
</protein>
<sequence>MKGENRHLAGVRLDLLFALETQEEKDTIISISQDYTYQLPDECLSLIFHFLPSSDRNRSSLVSKRWHKVERQSRHSLSLNHPRSDLLSHIPPLFTRYDAVSELLLHCDRRSFRYVDDDALILISRCCRNLTRIHLRACRELTDVGISALAKTCKGLKKFSCGSCAFGVRGMNAVLNHCSSLEELSVKRLRGGGVETPVIGPGLAASSSLKKVRLEELVYVNGPCFGPLIVGSKNLKTVEVLNCLGDWDDVLLTVAANRVHKSLVEIHLERLARVTDLGIEAVAAMGCPNLVRIKVNQCTGVTNGLADRLSVVNLDEADDDDDGLGLDSSSDSDDGGFEEEGGVEFPPVGRRQVGGVAIGGGGGAAFVEIPSSSYGRQQFRSRFGVFGGRM</sequence>
<reference evidence="1 2" key="1">
    <citation type="journal article" date="2021" name="Hortic Res">
        <title>High-quality reference genome and annotation aids understanding of berry development for evergreen blueberry (Vaccinium darrowii).</title>
        <authorList>
            <person name="Yu J."/>
            <person name="Hulse-Kemp A.M."/>
            <person name="Babiker E."/>
            <person name="Staton M."/>
        </authorList>
    </citation>
    <scope>NUCLEOTIDE SEQUENCE [LARGE SCALE GENOMIC DNA]</scope>
    <source>
        <strain evidence="2">cv. NJ 8807/NJ 8810</strain>
        <tissue evidence="1">Young leaf</tissue>
    </source>
</reference>
<accession>A0ACB7XUU6</accession>
<dbReference type="Proteomes" id="UP000828048">
    <property type="component" value="Chromosome 1"/>
</dbReference>
<comment type="caution">
    <text evidence="1">The sequence shown here is derived from an EMBL/GenBank/DDBJ whole genome shotgun (WGS) entry which is preliminary data.</text>
</comment>
<gene>
    <name evidence="1" type="ORF">Vadar_032566</name>
</gene>
<evidence type="ECO:0000313" key="1">
    <source>
        <dbReference type="EMBL" id="KAH7844874.1"/>
    </source>
</evidence>